<keyword evidence="12" id="KW-1185">Reference proteome</keyword>
<dbReference type="Pfam" id="PF00488">
    <property type="entry name" value="MutS_V"/>
    <property type="match status" value="1"/>
</dbReference>
<comment type="function">
    <text evidence="8">Endonuclease that is involved in the suppression of homologous recombination and thus may have a key role in the control of bacterial genetic diversity.</text>
</comment>
<dbReference type="PROSITE" id="PS00486">
    <property type="entry name" value="DNA_MISMATCH_REPAIR_2"/>
    <property type="match status" value="1"/>
</dbReference>
<feature type="domain" description="Smr" evidence="10">
    <location>
        <begin position="711"/>
        <end position="786"/>
    </location>
</feature>
<feature type="coiled-coil region" evidence="9">
    <location>
        <begin position="502"/>
        <end position="631"/>
    </location>
</feature>
<dbReference type="Gene3D" id="3.30.1370.110">
    <property type="match status" value="1"/>
</dbReference>
<proteinExistence type="inferred from homology"/>
<dbReference type="InterPro" id="IPR027417">
    <property type="entry name" value="P-loop_NTPase"/>
</dbReference>
<dbReference type="GO" id="GO:0004519">
    <property type="term" value="F:endonuclease activity"/>
    <property type="evidence" value="ECO:0007669"/>
    <property type="project" value="UniProtKB-KW"/>
</dbReference>
<keyword evidence="2 8" id="KW-0699">rRNA-binding</keyword>
<evidence type="ECO:0000256" key="8">
    <source>
        <dbReference type="HAMAP-Rule" id="MF_00092"/>
    </source>
</evidence>
<keyword evidence="4 8" id="KW-0378">Hydrolase</keyword>
<dbReference type="Gene3D" id="3.40.50.300">
    <property type="entry name" value="P-loop containing nucleotide triphosphate hydrolases"/>
    <property type="match status" value="1"/>
</dbReference>
<dbReference type="InterPro" id="IPR002625">
    <property type="entry name" value="Smr_dom"/>
</dbReference>
<evidence type="ECO:0000259" key="10">
    <source>
        <dbReference type="PROSITE" id="PS50828"/>
    </source>
</evidence>
<comment type="caution">
    <text evidence="11">The sequence shown here is derived from an EMBL/GenBank/DDBJ whole genome shotgun (WGS) entry which is preliminary data.</text>
</comment>
<evidence type="ECO:0000256" key="4">
    <source>
        <dbReference type="ARBA" id="ARBA00022801"/>
    </source>
</evidence>
<comment type="function">
    <text evidence="8">Acts as a ribosome collision sensor, splitting the ribosome into its 2 subunits. Detects stalled/collided 70S ribosomes which it binds and splits by an ATP-hydrolysis driven conformational change. Acts upstream of the ribosome quality control system (RQC), a ribosome-associated complex that mediates the extraction of incompletely synthesized nascent chains from stalled ribosomes and their subsequent degradation. Probably generates substrates for RQC.</text>
</comment>
<dbReference type="InterPro" id="IPR007696">
    <property type="entry name" value="DNA_mismatch_repair_MutS_core"/>
</dbReference>
<dbReference type="NCBIfam" id="TIGR01069">
    <property type="entry name" value="mutS2"/>
    <property type="match status" value="1"/>
</dbReference>
<feature type="binding site" evidence="8">
    <location>
        <begin position="332"/>
        <end position="339"/>
    </location>
    <ligand>
        <name>ATP</name>
        <dbReference type="ChEBI" id="CHEBI:30616"/>
    </ligand>
</feature>
<accession>A0ABR8PPU3</accession>
<dbReference type="InterPro" id="IPR036187">
    <property type="entry name" value="DNA_mismatch_repair_MutS_sf"/>
</dbReference>
<sequence>MNERALRVLEFNKIRDKVKRYAVTSGGKELVEKLAPCESIFDTRNALQETDEACKLIIKKGNPPFEGLHDVREGLERAKKGGSLSAAQLLYVGNMLRCTDKVKGYLERKDEEEKYDKLEDLAYILTPINNLKLEIERAIISEEEISDRASGTLHGIRRSLKEKNSSVREKVNSIVRSNAKYLQDAIYTMRGDRYVVPVKAEYRGAVPGLVHDQSSTGATLFVEPMSLVNLNNEIKELKLKEQAEIERILLELSRKVRDNVDVLESDMKILLQFDFIFAKGKYSLSINGIIPEVNSDGVFDLINVRHPLLDPDVAVSSDVYLGKNFTALMITGPNTGGKTVTLKTVGLVHIMAMSGLLICAKEGSSISFYREVFADIGDEQSIEQSLSTFSSHLTNIVEIMKVADKESLALFDELGAGTDPTEGAALAVSIIETLKERGTKIIATTHYSELKGYALKTPGVENASVEFDVETLRPTYRLLIGIPGKSNAFEISRRLGLNDYVIDKAKEHISKENLQFEDLIRDLQEKSIIANRDARAAERLKNETETIKKTYEDKLKRLETIRDNAYNEARREAKEIIAKAKDEADDILKAMRELEKMGISGGGRNRLEEERKKLKDSLEEKEKAMIKARENSGEVIEKVTLGMDAFLPSLNQKVVIISMPDKKGEVQVEAGIMKISVKLKDLRTSEGASKPKEKKRKREVNLNLRAVENSIDLRGLDGEEACYRADKYLDEAYMANLGEVTIVHGKGTGVLRQAINTMLKKHIHVKSYRLGVYGEGGDGVTVVELK</sequence>
<keyword evidence="5 8" id="KW-0067">ATP-binding</keyword>
<dbReference type="PROSITE" id="PS50828">
    <property type="entry name" value="SMR"/>
    <property type="match status" value="1"/>
</dbReference>
<dbReference type="CDD" id="cd03280">
    <property type="entry name" value="ABC_MutS2"/>
    <property type="match status" value="1"/>
</dbReference>
<keyword evidence="3 8" id="KW-0547">Nucleotide-binding</keyword>
<evidence type="ECO:0000256" key="5">
    <source>
        <dbReference type="ARBA" id="ARBA00022840"/>
    </source>
</evidence>
<evidence type="ECO:0000256" key="3">
    <source>
        <dbReference type="ARBA" id="ARBA00022741"/>
    </source>
</evidence>
<dbReference type="SUPFAM" id="SSF160443">
    <property type="entry name" value="SMR domain-like"/>
    <property type="match status" value="1"/>
</dbReference>
<dbReference type="EC" id="3.6.4.-" evidence="8"/>
<dbReference type="InterPro" id="IPR036063">
    <property type="entry name" value="Smr_dom_sf"/>
</dbReference>
<dbReference type="InterPro" id="IPR005747">
    <property type="entry name" value="MutS2"/>
</dbReference>
<dbReference type="SUPFAM" id="SSF48334">
    <property type="entry name" value="DNA repair protein MutS, domain III"/>
    <property type="match status" value="1"/>
</dbReference>
<keyword evidence="6 8" id="KW-0694">RNA-binding</keyword>
<keyword evidence="8 11" id="KW-0255">Endonuclease</keyword>
<keyword evidence="7 8" id="KW-0238">DNA-binding</keyword>
<comment type="subunit">
    <text evidence="8">Homodimer. Binds to stalled ribosomes, contacting rRNA.</text>
</comment>
<dbReference type="SMART" id="SM00533">
    <property type="entry name" value="MUTSd"/>
    <property type="match status" value="1"/>
</dbReference>
<reference evidence="11 12" key="1">
    <citation type="submission" date="2020-08" db="EMBL/GenBank/DDBJ databases">
        <title>A Genomic Blueprint of the Chicken Gut Microbiome.</title>
        <authorList>
            <person name="Gilroy R."/>
            <person name="Ravi A."/>
            <person name="Getino M."/>
            <person name="Pursley I."/>
            <person name="Horton D.L."/>
            <person name="Alikhan N.-F."/>
            <person name="Baker D."/>
            <person name="Gharbi K."/>
            <person name="Hall N."/>
            <person name="Watson M."/>
            <person name="Adriaenssens E.M."/>
            <person name="Foster-Nyarko E."/>
            <person name="Jarju S."/>
            <person name="Secka A."/>
            <person name="Antonio M."/>
            <person name="Oren A."/>
            <person name="Chaudhuri R."/>
            <person name="La Ragione R.M."/>
            <person name="Hildebrand F."/>
            <person name="Pallen M.J."/>
        </authorList>
    </citation>
    <scope>NUCLEOTIDE SEQUENCE [LARGE SCALE GENOMIC DNA]</scope>
    <source>
        <strain evidence="11 12">Sa3CVN1</strain>
    </source>
</reference>
<evidence type="ECO:0000256" key="6">
    <source>
        <dbReference type="ARBA" id="ARBA00022884"/>
    </source>
</evidence>
<keyword evidence="1 8" id="KW-0540">Nuclease</keyword>
<dbReference type="InterPro" id="IPR000432">
    <property type="entry name" value="DNA_mismatch_repair_MutS_C"/>
</dbReference>
<dbReference type="SMART" id="SM00534">
    <property type="entry name" value="MUTSac"/>
    <property type="match status" value="1"/>
</dbReference>
<evidence type="ECO:0000256" key="7">
    <source>
        <dbReference type="ARBA" id="ARBA00023125"/>
    </source>
</evidence>
<dbReference type="Pfam" id="PF20297">
    <property type="entry name" value="MSSS"/>
    <property type="match status" value="1"/>
</dbReference>
<dbReference type="RefSeq" id="WP_143314450.1">
    <property type="nucleotide sequence ID" value="NZ_JACSRA010000002.1"/>
</dbReference>
<dbReference type="HAMAP" id="MF_00092">
    <property type="entry name" value="MutS2"/>
    <property type="match status" value="1"/>
</dbReference>
<evidence type="ECO:0000256" key="2">
    <source>
        <dbReference type="ARBA" id="ARBA00022730"/>
    </source>
</evidence>
<dbReference type="PIRSF" id="PIRSF005814">
    <property type="entry name" value="MutS_YshD"/>
    <property type="match status" value="1"/>
</dbReference>
<organism evidence="11 12">
    <name type="scientific">Clostridium cibarium</name>
    <dbReference type="NCBI Taxonomy" id="2762247"/>
    <lineage>
        <taxon>Bacteria</taxon>
        <taxon>Bacillati</taxon>
        <taxon>Bacillota</taxon>
        <taxon>Clostridia</taxon>
        <taxon>Eubacteriales</taxon>
        <taxon>Clostridiaceae</taxon>
        <taxon>Clostridium</taxon>
    </lineage>
</organism>
<evidence type="ECO:0000313" key="11">
    <source>
        <dbReference type="EMBL" id="MBD7910089.1"/>
    </source>
</evidence>
<dbReference type="PANTHER" id="PTHR48466">
    <property type="entry name" value="OS10G0509000 PROTEIN-RELATED"/>
    <property type="match status" value="1"/>
</dbReference>
<evidence type="ECO:0000256" key="9">
    <source>
        <dbReference type="SAM" id="Coils"/>
    </source>
</evidence>
<evidence type="ECO:0000313" key="12">
    <source>
        <dbReference type="Proteomes" id="UP000627781"/>
    </source>
</evidence>
<dbReference type="Proteomes" id="UP000627781">
    <property type="component" value="Unassembled WGS sequence"/>
</dbReference>
<dbReference type="InterPro" id="IPR046893">
    <property type="entry name" value="MSSS"/>
</dbReference>
<protein>
    <recommendedName>
        <fullName evidence="8">Endonuclease MutS2</fullName>
        <ecNumber evidence="8">3.1.-.-</ecNumber>
    </recommendedName>
    <alternativeName>
        <fullName evidence="8">Ribosome-associated protein quality control-upstream factor</fullName>
        <shortName evidence="8">RQC-upstream factor</shortName>
        <shortName evidence="8">RqcU</shortName>
        <ecNumber evidence="8">3.6.4.-</ecNumber>
    </alternativeName>
</protein>
<evidence type="ECO:0000256" key="1">
    <source>
        <dbReference type="ARBA" id="ARBA00022722"/>
    </source>
</evidence>
<dbReference type="SMART" id="SM00463">
    <property type="entry name" value="SMR"/>
    <property type="match status" value="1"/>
</dbReference>
<dbReference type="InterPro" id="IPR045076">
    <property type="entry name" value="MutS"/>
</dbReference>
<dbReference type="EC" id="3.1.-.-" evidence="8"/>
<keyword evidence="9" id="KW-0175">Coiled coil</keyword>
<gene>
    <name evidence="8" type="primary">mutS2</name>
    <name evidence="8" type="synonym">rqcU</name>
    <name evidence="11" type="ORF">H9661_01855</name>
</gene>
<name>A0ABR8PPU3_9CLOT</name>
<dbReference type="PANTHER" id="PTHR48466:SF2">
    <property type="entry name" value="OS10G0509000 PROTEIN"/>
    <property type="match status" value="1"/>
</dbReference>
<dbReference type="SUPFAM" id="SSF52540">
    <property type="entry name" value="P-loop containing nucleoside triphosphate hydrolases"/>
    <property type="match status" value="1"/>
</dbReference>
<dbReference type="Pfam" id="PF01713">
    <property type="entry name" value="Smr"/>
    <property type="match status" value="1"/>
</dbReference>
<dbReference type="EMBL" id="JACSRA010000002">
    <property type="protein sequence ID" value="MBD7910089.1"/>
    <property type="molecule type" value="Genomic_DNA"/>
</dbReference>
<comment type="similarity">
    <text evidence="8">Belongs to the DNA mismatch repair MutS family. MutS2 subfamily.</text>
</comment>